<name>A0AAJ1YZ61_9BACI</name>
<reference evidence="1" key="1">
    <citation type="submission" date="2019-07" db="EMBL/GenBank/DDBJ databases">
        <title>Phylogenomic Reclassification of ATCC Bacillus Strains and Various Taxa within the Genus Bacillus.</title>
        <authorList>
            <person name="Riojas M.A."/>
            <person name="Frank A.M."/>
            <person name="Fenn S.L."/>
            <person name="King S.P."/>
            <person name="Brower S.M."/>
            <person name="Hazbon M.H."/>
        </authorList>
    </citation>
    <scope>NUCLEOTIDE SEQUENCE</scope>
    <source>
        <strain evidence="1">NR-12239</strain>
    </source>
</reference>
<sequence>MSLWLGNFKSKEMLQKYVEIKFDEQGDRIPSQFMRDFQIDFINYNEDLLEIIFIDISTTSLQLLLEGASYYEKIISQFIDYYGEHMLESYNTVIRVYDFEYNEANAVENKHLVYAGAVIYEEWEE</sequence>
<evidence type="ECO:0000313" key="2">
    <source>
        <dbReference type="Proteomes" id="UP001248134"/>
    </source>
</evidence>
<dbReference type="AlphaFoldDB" id="A0AAJ1YZ61"/>
<dbReference type="InterPro" id="IPR025560">
    <property type="entry name" value="Imm22"/>
</dbReference>
<evidence type="ECO:0008006" key="3">
    <source>
        <dbReference type="Google" id="ProtNLM"/>
    </source>
</evidence>
<evidence type="ECO:0000313" key="1">
    <source>
        <dbReference type="EMBL" id="MDR4326177.1"/>
    </source>
</evidence>
<comment type="caution">
    <text evidence="1">The sequence shown here is derived from an EMBL/GenBank/DDBJ whole genome shotgun (WGS) entry which is preliminary data.</text>
</comment>
<proteinExistence type="predicted"/>
<accession>A0AAJ1YZ61</accession>
<dbReference type="EMBL" id="VLYX01000007">
    <property type="protein sequence ID" value="MDR4326177.1"/>
    <property type="molecule type" value="Genomic_DNA"/>
</dbReference>
<protein>
    <recommendedName>
        <fullName evidence="3">Immunity protein 22</fullName>
    </recommendedName>
</protein>
<dbReference type="Pfam" id="PF14112">
    <property type="entry name" value="DUF4284"/>
    <property type="match status" value="1"/>
</dbReference>
<organism evidence="1 2">
    <name type="scientific">Bacillus pseudomycoides</name>
    <dbReference type="NCBI Taxonomy" id="64104"/>
    <lineage>
        <taxon>Bacteria</taxon>
        <taxon>Bacillati</taxon>
        <taxon>Bacillota</taxon>
        <taxon>Bacilli</taxon>
        <taxon>Bacillales</taxon>
        <taxon>Bacillaceae</taxon>
        <taxon>Bacillus</taxon>
        <taxon>Bacillus cereus group</taxon>
    </lineage>
</organism>
<dbReference type="Proteomes" id="UP001248134">
    <property type="component" value="Unassembled WGS sequence"/>
</dbReference>
<gene>
    <name evidence="1" type="ORF">FOS08_09500</name>
</gene>